<dbReference type="InterPro" id="IPR007730">
    <property type="entry name" value="SPOR-like_dom"/>
</dbReference>
<feature type="compositionally biased region" description="Low complexity" evidence="1">
    <location>
        <begin position="237"/>
        <end position="254"/>
    </location>
</feature>
<gene>
    <name evidence="3" type="ORF">HBA54_11375</name>
</gene>
<proteinExistence type="predicted"/>
<accession>A0A967EXF7</accession>
<keyword evidence="4" id="KW-1185">Reference proteome</keyword>
<dbReference type="EMBL" id="JAAQPH010000007">
    <property type="protein sequence ID" value="NIA69190.1"/>
    <property type="molecule type" value="Genomic_DNA"/>
</dbReference>
<protein>
    <recommendedName>
        <fullName evidence="2">SPOR domain-containing protein</fullName>
    </recommendedName>
</protein>
<name>A0A967EXF7_9PROT</name>
<dbReference type="AlphaFoldDB" id="A0A967EXF7"/>
<organism evidence="3 4">
    <name type="scientific">Pelagibius litoralis</name>
    <dbReference type="NCBI Taxonomy" id="374515"/>
    <lineage>
        <taxon>Bacteria</taxon>
        <taxon>Pseudomonadati</taxon>
        <taxon>Pseudomonadota</taxon>
        <taxon>Alphaproteobacteria</taxon>
        <taxon>Rhodospirillales</taxon>
        <taxon>Rhodovibrionaceae</taxon>
        <taxon>Pelagibius</taxon>
    </lineage>
</organism>
<feature type="compositionally biased region" description="Acidic residues" evidence="1">
    <location>
        <begin position="156"/>
        <end position="173"/>
    </location>
</feature>
<comment type="caution">
    <text evidence="3">The sequence shown here is derived from an EMBL/GenBank/DDBJ whole genome shotgun (WGS) entry which is preliminary data.</text>
</comment>
<feature type="compositionally biased region" description="Basic and acidic residues" evidence="1">
    <location>
        <begin position="144"/>
        <end position="154"/>
    </location>
</feature>
<sequence>MTQAKAASLTSALFARKGAASPAGLVIAELEGADGPLDGAVDGHAGPLRPGRSKERGQGASRRKKANLPEIEQELPLLAFFDVQASEDGALDDADAAVSESPDGAAEQNPDSLAQEPAATEPATLNPAASLMTHLPAAFDEDIAETKRSSHGVDETPGETLDEIAPDEIAPDEIAPDEIADVVRETGADPVIAEAPPAVTGSPEPIEVAEAVQDGPENGIAMPEAQEDAQVDENGSAEQNAEDAPAAAEGNAAEMSNGHVAPTPEADLTVEVATPAASTGDSIEAASPLELNRAVDDLADLKYRETATSPATSPSTPAAWQLRRQRAPLWRMAAVVALGVGLGFAGYTFWPQGTVSPGDEADTVAGPASVAAVAEVTNGRSESASEGGAVVANQAVSPAAVGDPVENAGGAIDDQPLETADGEVVSAAAADLEPSFDVIRIEPNGQSIIAGRADPLSEWILLNNGQPIGAVQADINGEWVILPGAALIPGANDFSLVRKAERGKVAIPAKDLPSVDAAGGNRADEGHPEGEVLLAPRSEAAPPLGERSPAADQIAEAMPLPRLKPGGLGAAMADVRVTPGGRYEVQFASVRESLAAERELERLISVYPELLGSLGLRVQEARIDGAGVFYRLRSGPIEDLGHARELCRQMELRGQGCLVVVRTDEGVAPLAAEPPARKPSVVVVTPTQQAENPD</sequence>
<dbReference type="Gene3D" id="3.30.70.1070">
    <property type="entry name" value="Sporulation related repeat"/>
    <property type="match status" value="1"/>
</dbReference>
<dbReference type="InterPro" id="IPR036680">
    <property type="entry name" value="SPOR-like_sf"/>
</dbReference>
<dbReference type="Proteomes" id="UP000761264">
    <property type="component" value="Unassembled WGS sequence"/>
</dbReference>
<feature type="region of interest" description="Disordered" evidence="1">
    <location>
        <begin position="33"/>
        <end position="69"/>
    </location>
</feature>
<feature type="region of interest" description="Disordered" evidence="1">
    <location>
        <begin position="91"/>
        <end position="173"/>
    </location>
</feature>
<reference evidence="3" key="1">
    <citation type="submission" date="2020-03" db="EMBL/GenBank/DDBJ databases">
        <title>Genome of Pelagibius litoralis DSM 21314T.</title>
        <authorList>
            <person name="Wang G."/>
        </authorList>
    </citation>
    <scope>NUCLEOTIDE SEQUENCE</scope>
    <source>
        <strain evidence="3">DSM 21314</strain>
    </source>
</reference>
<dbReference type="RefSeq" id="WP_167224514.1">
    <property type="nucleotide sequence ID" value="NZ_JAAQPH010000007.1"/>
</dbReference>
<dbReference type="Pfam" id="PF05036">
    <property type="entry name" value="SPOR"/>
    <property type="match status" value="1"/>
</dbReference>
<feature type="region of interest" description="Disordered" evidence="1">
    <location>
        <begin position="226"/>
        <end position="262"/>
    </location>
</feature>
<feature type="domain" description="SPOR" evidence="2">
    <location>
        <begin position="577"/>
        <end position="663"/>
    </location>
</feature>
<dbReference type="SUPFAM" id="SSF110997">
    <property type="entry name" value="Sporulation related repeat"/>
    <property type="match status" value="1"/>
</dbReference>
<evidence type="ECO:0000256" key="1">
    <source>
        <dbReference type="SAM" id="MobiDB-lite"/>
    </source>
</evidence>
<evidence type="ECO:0000313" key="4">
    <source>
        <dbReference type="Proteomes" id="UP000761264"/>
    </source>
</evidence>
<dbReference type="GO" id="GO:0042834">
    <property type="term" value="F:peptidoglycan binding"/>
    <property type="evidence" value="ECO:0007669"/>
    <property type="project" value="InterPro"/>
</dbReference>
<evidence type="ECO:0000259" key="2">
    <source>
        <dbReference type="PROSITE" id="PS51724"/>
    </source>
</evidence>
<evidence type="ECO:0000313" key="3">
    <source>
        <dbReference type="EMBL" id="NIA69190.1"/>
    </source>
</evidence>
<dbReference type="PROSITE" id="PS51724">
    <property type="entry name" value="SPOR"/>
    <property type="match status" value="1"/>
</dbReference>